<dbReference type="Gene3D" id="3.90.950.20">
    <property type="entry name" value="CinA-like"/>
    <property type="match status" value="1"/>
</dbReference>
<dbReference type="InterPro" id="IPR008136">
    <property type="entry name" value="CinA_C"/>
</dbReference>
<dbReference type="NCBIfam" id="TIGR00177">
    <property type="entry name" value="molyb_syn"/>
    <property type="match status" value="1"/>
</dbReference>
<dbReference type="SMART" id="SM00852">
    <property type="entry name" value="MoCF_biosynth"/>
    <property type="match status" value="1"/>
</dbReference>
<dbReference type="InterPro" id="IPR001453">
    <property type="entry name" value="MoaB/Mog_dom"/>
</dbReference>
<evidence type="ECO:0000313" key="4">
    <source>
        <dbReference type="Proteomes" id="UP000180254"/>
    </source>
</evidence>
<dbReference type="HAMAP" id="MF_00226_B">
    <property type="entry name" value="CinA_B"/>
    <property type="match status" value="1"/>
</dbReference>
<dbReference type="InterPro" id="IPR008135">
    <property type="entry name" value="Competence-induced_CinA"/>
</dbReference>
<dbReference type="SUPFAM" id="SSF142433">
    <property type="entry name" value="CinA-like"/>
    <property type="match status" value="1"/>
</dbReference>
<dbReference type="InterPro" id="IPR036653">
    <property type="entry name" value="CinA-like_C"/>
</dbReference>
<name>A0A1S1V8J0_9FIRM</name>
<dbReference type="PANTHER" id="PTHR13939:SF0">
    <property type="entry name" value="NMN AMIDOHYDROLASE-LIKE PROTEIN YFAY"/>
    <property type="match status" value="1"/>
</dbReference>
<dbReference type="STRING" id="39480.EUAN_05980"/>
<comment type="caution">
    <text evidence="3">The sequence shown here is derived from an EMBL/GenBank/DDBJ whole genome shotgun (WGS) entry which is preliminary data.</text>
</comment>
<dbReference type="InterPro" id="IPR050101">
    <property type="entry name" value="CinA"/>
</dbReference>
<accession>A0A1S1V8J0</accession>
<dbReference type="RefSeq" id="WP_071061542.1">
    <property type="nucleotide sequence ID" value="NZ_MKIE01000002.1"/>
</dbReference>
<protein>
    <recommendedName>
        <fullName evidence="1">Putative competence-damage inducible protein</fullName>
    </recommendedName>
</protein>
<comment type="similarity">
    <text evidence="1">Belongs to the CinA family.</text>
</comment>
<dbReference type="EMBL" id="MKIE01000002">
    <property type="protein sequence ID" value="OHW62814.1"/>
    <property type="molecule type" value="Genomic_DNA"/>
</dbReference>
<evidence type="ECO:0000313" key="3">
    <source>
        <dbReference type="EMBL" id="OHW62814.1"/>
    </source>
</evidence>
<sequence length="411" mass="45371">MKAEIVSVGTELTSGDSLNTNSKYIASLLFELGIDVSLHISVKDDVELLKSVARDSIGRSDVIIFTGGLGPTEDDFTKEVVADVVSRKLVLDEKVLREIEEYFQKRDIVMSENNVKQAYVVEDSIALRNRVGTAPGYMFKHSGKIVVLLPGPPSEMKSMFELEVMPILKMENSSEIYTRVIKCIGIGESQLEQSIKHVIDESEDVYIATYAKVGEVKIKLISGKQKALERAFKKVVKLAEQNIFALSDISIEEAISDNLKSSKLKIGFCESCTGGLVTSKLTELDGASEILDRSVITYSNKSKMAEADVKYSTIEKHGAVSEEVALEMAEGLFRKSDIDIAVSITGIAGPGGGSEEKPVGLVYIAICTKNHKKAKRNIFAGDRKSIQRRAAKEAYNMIREYLIERDMFKVF</sequence>
<dbReference type="InterPro" id="IPR036425">
    <property type="entry name" value="MoaB/Mog-like_dom_sf"/>
</dbReference>
<dbReference type="AlphaFoldDB" id="A0A1S1V8J0"/>
<dbReference type="Pfam" id="PF00994">
    <property type="entry name" value="MoCF_biosynth"/>
    <property type="match status" value="1"/>
</dbReference>
<dbReference type="SUPFAM" id="SSF53218">
    <property type="entry name" value="Molybdenum cofactor biosynthesis proteins"/>
    <property type="match status" value="1"/>
</dbReference>
<dbReference type="InterPro" id="IPR041424">
    <property type="entry name" value="CinA_KH"/>
</dbReference>
<gene>
    <name evidence="3" type="primary">cinA_1</name>
    <name evidence="1" type="synonym">cinA</name>
    <name evidence="3" type="ORF">EUAN_05980</name>
</gene>
<proteinExistence type="inferred from homology"/>
<evidence type="ECO:0000256" key="1">
    <source>
        <dbReference type="HAMAP-Rule" id="MF_00226"/>
    </source>
</evidence>
<dbReference type="Gene3D" id="3.40.980.10">
    <property type="entry name" value="MoaB/Mog-like domain"/>
    <property type="match status" value="1"/>
</dbReference>
<feature type="domain" description="MoaB/Mog" evidence="2">
    <location>
        <begin position="4"/>
        <end position="170"/>
    </location>
</feature>
<dbReference type="PIRSF" id="PIRSF006728">
    <property type="entry name" value="CinA"/>
    <property type="match status" value="1"/>
</dbReference>
<dbReference type="Proteomes" id="UP000180254">
    <property type="component" value="Unassembled WGS sequence"/>
</dbReference>
<keyword evidence="4" id="KW-1185">Reference proteome</keyword>
<dbReference type="Gene3D" id="3.30.70.2860">
    <property type="match status" value="1"/>
</dbReference>
<dbReference type="NCBIfam" id="NF001813">
    <property type="entry name" value="PRK00549.1"/>
    <property type="match status" value="1"/>
</dbReference>
<evidence type="ECO:0000259" key="2">
    <source>
        <dbReference type="SMART" id="SM00852"/>
    </source>
</evidence>
<organism evidence="3 4">
    <name type="scientific">Andreesenia angusta</name>
    <dbReference type="NCBI Taxonomy" id="39480"/>
    <lineage>
        <taxon>Bacteria</taxon>
        <taxon>Bacillati</taxon>
        <taxon>Bacillota</taxon>
        <taxon>Tissierellia</taxon>
        <taxon>Tissierellales</taxon>
        <taxon>Gottschalkiaceae</taxon>
        <taxon>Andreesenia</taxon>
    </lineage>
</organism>
<dbReference type="PANTHER" id="PTHR13939">
    <property type="entry name" value="NICOTINAMIDE-NUCLEOTIDE AMIDOHYDROLASE PNCC"/>
    <property type="match status" value="1"/>
</dbReference>
<dbReference type="NCBIfam" id="TIGR00199">
    <property type="entry name" value="PncC_domain"/>
    <property type="match status" value="1"/>
</dbReference>
<dbReference type="NCBIfam" id="TIGR00200">
    <property type="entry name" value="cinA_nterm"/>
    <property type="match status" value="1"/>
</dbReference>
<dbReference type="Pfam" id="PF02464">
    <property type="entry name" value="CinA"/>
    <property type="match status" value="1"/>
</dbReference>
<dbReference type="CDD" id="cd00885">
    <property type="entry name" value="cinA"/>
    <property type="match status" value="1"/>
</dbReference>
<reference evidence="3 4" key="1">
    <citation type="submission" date="2016-09" db="EMBL/GenBank/DDBJ databases">
        <title>Genome sequence of Eubacterium angustum.</title>
        <authorList>
            <person name="Poehlein A."/>
            <person name="Daniel R."/>
        </authorList>
    </citation>
    <scope>NUCLEOTIDE SEQUENCE [LARGE SCALE GENOMIC DNA]</scope>
    <source>
        <strain evidence="3 4">DSM 1989</strain>
    </source>
</reference>
<dbReference type="Pfam" id="PF18146">
    <property type="entry name" value="CinA_KH"/>
    <property type="match status" value="1"/>
</dbReference>